<dbReference type="PANTHER" id="PTHR43243:SF105">
    <property type="entry name" value="CATIONIC AMINO ACID TRANSPORTER C-TERMINAL DOMAIN-CONTAINING PROTEIN"/>
    <property type="match status" value="1"/>
</dbReference>
<feature type="transmembrane region" description="Helical" evidence="5">
    <location>
        <begin position="34"/>
        <end position="53"/>
    </location>
</feature>
<dbReference type="EMBL" id="OC915374">
    <property type="protein sequence ID" value="CAD7640164.1"/>
    <property type="molecule type" value="Genomic_DNA"/>
</dbReference>
<evidence type="ECO:0000256" key="3">
    <source>
        <dbReference type="ARBA" id="ARBA00022989"/>
    </source>
</evidence>
<dbReference type="Pfam" id="PF13906">
    <property type="entry name" value="AA_permease_C"/>
    <property type="match status" value="1"/>
</dbReference>
<name>A0A7R9QC74_9ACAR</name>
<evidence type="ECO:0000256" key="5">
    <source>
        <dbReference type="SAM" id="Phobius"/>
    </source>
</evidence>
<protein>
    <recommendedName>
        <fullName evidence="6">Cationic amino acid transporter C-terminal domain-containing protein</fullName>
    </recommendedName>
</protein>
<dbReference type="GO" id="GO:0000064">
    <property type="term" value="F:L-ornithine transmembrane transporter activity"/>
    <property type="evidence" value="ECO:0007669"/>
    <property type="project" value="TreeGrafter"/>
</dbReference>
<sequence>MPSLAYIIKALLRRKHIEQSSLTQTRLDRCLSTLDLTALGVGSTLGLGIYVLAGEVASRTAGPAVTLSFFVAAVASVFAGLCYAEFGARVPKAGSAYVYSYVTVGELMAFIIGWNLILEYVIGTASVARGYSLYIDALVNGTIQAHFREWMPIDVTGLSAYPDFLAFGITLLLTAMLSIGVKESTRFNSIFTGLNLLVVLFIVIAGSFKADIKNWTIPEDDVPKGHGSGGFMPFGFSGMMAGAATCFYGFIGFDVIATTGEEARNPQRSIPIGIVLSLLLVFLAYFGVSAIQTLMMPYYLQTEELTNGAPLPYVFEHAGWPVAKWIISIGALTGLSTSLLGAMFPLPRVLYSMASDGVIFRFLATVHPKFKTPLLATGVSGVFAGGMAAMFDVKELADMMSIGTLLAYTLVAISVLILRYSDSANKIGLSDSDRLVGDAHEVTPLKDSVDNEYKADAMHAFPSSPGSDNSMNTNHFVGSSNDSNDNRVYSYKDVLRQCFNLEKLTTPSPLSSKVSVALIIITCLLLIVLDSLFVSLEDKLAKADITSIVVCSVVIVTIIALSTQPSSAKRISFQVPLVPWVPFLSVFVNFYLMLKLSTMTWIRFGVWMFIESTGYLSDEERIRRETNAHIRRPDDNDVNIDEENQTINECEENEPLLMST</sequence>
<dbReference type="GO" id="GO:0015189">
    <property type="term" value="F:L-lysine transmembrane transporter activity"/>
    <property type="evidence" value="ECO:0007669"/>
    <property type="project" value="TreeGrafter"/>
</dbReference>
<accession>A0A7R9QC74</accession>
<feature type="domain" description="Cationic amino acid transporter C-terminal" evidence="6">
    <location>
        <begin position="573"/>
        <end position="615"/>
    </location>
</feature>
<dbReference type="OrthoDB" id="3900342at2759"/>
<feature type="transmembrane region" description="Helical" evidence="5">
    <location>
        <begin position="325"/>
        <end position="351"/>
    </location>
</feature>
<reference evidence="7" key="1">
    <citation type="submission" date="2020-11" db="EMBL/GenBank/DDBJ databases">
        <authorList>
            <person name="Tran Van P."/>
        </authorList>
    </citation>
    <scope>NUCLEOTIDE SEQUENCE</scope>
</reference>
<dbReference type="GO" id="GO:0061459">
    <property type="term" value="F:L-arginine transmembrane transporter activity"/>
    <property type="evidence" value="ECO:0007669"/>
    <property type="project" value="TreeGrafter"/>
</dbReference>
<dbReference type="PANTHER" id="PTHR43243">
    <property type="entry name" value="INNER MEMBRANE TRANSPORTER YGJI-RELATED"/>
    <property type="match status" value="1"/>
</dbReference>
<proteinExistence type="predicted"/>
<evidence type="ECO:0000313" key="7">
    <source>
        <dbReference type="EMBL" id="CAD7640164.1"/>
    </source>
</evidence>
<feature type="transmembrane region" description="Helical" evidence="5">
    <location>
        <begin position="96"/>
        <end position="117"/>
    </location>
</feature>
<keyword evidence="8" id="KW-1185">Reference proteome</keyword>
<dbReference type="AlphaFoldDB" id="A0A7R9QC74"/>
<evidence type="ECO:0000313" key="8">
    <source>
        <dbReference type="Proteomes" id="UP000728032"/>
    </source>
</evidence>
<dbReference type="GO" id="GO:0005886">
    <property type="term" value="C:plasma membrane"/>
    <property type="evidence" value="ECO:0007669"/>
    <property type="project" value="TreeGrafter"/>
</dbReference>
<dbReference type="Proteomes" id="UP000728032">
    <property type="component" value="Unassembled WGS sequence"/>
</dbReference>
<dbReference type="Pfam" id="PF13520">
    <property type="entry name" value="AA_permease_2"/>
    <property type="match status" value="1"/>
</dbReference>
<feature type="transmembrane region" description="Helical" evidence="5">
    <location>
        <begin position="372"/>
        <end position="393"/>
    </location>
</feature>
<evidence type="ECO:0000256" key="2">
    <source>
        <dbReference type="ARBA" id="ARBA00022692"/>
    </source>
</evidence>
<comment type="subcellular location">
    <subcellularLocation>
        <location evidence="1">Membrane</location>
        <topology evidence="1">Multi-pass membrane protein</topology>
    </subcellularLocation>
</comment>
<dbReference type="GO" id="GO:0097638">
    <property type="term" value="P:L-arginine import across plasma membrane"/>
    <property type="evidence" value="ECO:0007669"/>
    <property type="project" value="TreeGrafter"/>
</dbReference>
<gene>
    <name evidence="7" type="ORF">ONB1V03_LOCUS2421</name>
</gene>
<dbReference type="InterPro" id="IPR029485">
    <property type="entry name" value="CAT_C"/>
</dbReference>
<feature type="transmembrane region" description="Helical" evidence="5">
    <location>
        <begin position="193"/>
        <end position="210"/>
    </location>
</feature>
<keyword evidence="2 5" id="KW-0812">Transmembrane</keyword>
<keyword evidence="3 5" id="KW-1133">Transmembrane helix</keyword>
<feature type="transmembrane region" description="Helical" evidence="5">
    <location>
        <begin position="575"/>
        <end position="594"/>
    </location>
</feature>
<feature type="transmembrane region" description="Helical" evidence="5">
    <location>
        <begin position="230"/>
        <end position="251"/>
    </location>
</feature>
<keyword evidence="4 5" id="KW-0472">Membrane</keyword>
<dbReference type="InterPro" id="IPR002293">
    <property type="entry name" value="AA/rel_permease1"/>
</dbReference>
<feature type="transmembrane region" description="Helical" evidence="5">
    <location>
        <begin position="545"/>
        <end position="563"/>
    </location>
</feature>
<dbReference type="Gene3D" id="1.20.1740.10">
    <property type="entry name" value="Amino acid/polyamine transporter I"/>
    <property type="match status" value="2"/>
</dbReference>
<evidence type="ECO:0000256" key="4">
    <source>
        <dbReference type="ARBA" id="ARBA00023136"/>
    </source>
</evidence>
<dbReference type="FunFam" id="1.20.1740.10:FF:000050">
    <property type="entry name" value="MGC157082 protein"/>
    <property type="match status" value="1"/>
</dbReference>
<organism evidence="7">
    <name type="scientific">Oppiella nova</name>
    <dbReference type="NCBI Taxonomy" id="334625"/>
    <lineage>
        <taxon>Eukaryota</taxon>
        <taxon>Metazoa</taxon>
        <taxon>Ecdysozoa</taxon>
        <taxon>Arthropoda</taxon>
        <taxon>Chelicerata</taxon>
        <taxon>Arachnida</taxon>
        <taxon>Acari</taxon>
        <taxon>Acariformes</taxon>
        <taxon>Sarcoptiformes</taxon>
        <taxon>Oribatida</taxon>
        <taxon>Brachypylina</taxon>
        <taxon>Oppioidea</taxon>
        <taxon>Oppiidae</taxon>
        <taxon>Oppiella</taxon>
    </lineage>
</organism>
<feature type="transmembrane region" description="Helical" evidence="5">
    <location>
        <begin position="65"/>
        <end position="84"/>
    </location>
</feature>
<feature type="transmembrane region" description="Helical" evidence="5">
    <location>
        <begin position="164"/>
        <end position="181"/>
    </location>
</feature>
<feature type="transmembrane region" description="Helical" evidence="5">
    <location>
        <begin position="514"/>
        <end position="533"/>
    </location>
</feature>
<feature type="transmembrane region" description="Helical" evidence="5">
    <location>
        <begin position="272"/>
        <end position="295"/>
    </location>
</feature>
<dbReference type="EMBL" id="CAJPVJ010000549">
    <property type="protein sequence ID" value="CAG2162832.1"/>
    <property type="molecule type" value="Genomic_DNA"/>
</dbReference>
<feature type="transmembrane region" description="Helical" evidence="5">
    <location>
        <begin position="399"/>
        <end position="418"/>
    </location>
</feature>
<evidence type="ECO:0000259" key="6">
    <source>
        <dbReference type="Pfam" id="PF13906"/>
    </source>
</evidence>
<evidence type="ECO:0000256" key="1">
    <source>
        <dbReference type="ARBA" id="ARBA00004141"/>
    </source>
</evidence>